<feature type="transmembrane region" description="Helical" evidence="8">
    <location>
        <begin position="263"/>
        <end position="284"/>
    </location>
</feature>
<evidence type="ECO:0000313" key="12">
    <source>
        <dbReference type="EMBL" id="MTR27849.1"/>
    </source>
</evidence>
<gene>
    <name evidence="10" type="ORF">DL07_10695</name>
    <name evidence="12" type="ORF">GMC65_05690</name>
    <name evidence="11" type="ORF">PNU26_04210</name>
</gene>
<dbReference type="GeneID" id="93793089"/>
<evidence type="ECO:0000256" key="6">
    <source>
        <dbReference type="ARBA" id="ARBA00023136"/>
    </source>
</evidence>
<feature type="domain" description="Acyltransferase 3" evidence="9">
    <location>
        <begin position="4"/>
        <end position="341"/>
    </location>
</feature>
<feature type="transmembrane region" description="Helical" evidence="8">
    <location>
        <begin position="324"/>
        <end position="346"/>
    </location>
</feature>
<dbReference type="Proteomes" id="UP000439678">
    <property type="component" value="Unassembled WGS sequence"/>
</dbReference>
<dbReference type="InterPro" id="IPR036514">
    <property type="entry name" value="SGNH_hydro_sf"/>
</dbReference>
<reference evidence="11" key="3">
    <citation type="submission" date="2023-01" db="EMBL/GenBank/DDBJ databases">
        <title>Human gut microbiome strain richness.</title>
        <authorList>
            <person name="Chen-Liaw A."/>
        </authorList>
    </citation>
    <scope>NUCLEOTIDE SEQUENCE</scope>
    <source>
        <strain evidence="11">1001095st1_G4_1001095IJ_161003</strain>
    </source>
</reference>
<feature type="transmembrane region" description="Helical" evidence="8">
    <location>
        <begin position="129"/>
        <end position="154"/>
    </location>
</feature>
<feature type="transmembrane region" description="Helical" evidence="8">
    <location>
        <begin position="238"/>
        <end position="257"/>
    </location>
</feature>
<evidence type="ECO:0000259" key="9">
    <source>
        <dbReference type="Pfam" id="PF01757"/>
    </source>
</evidence>
<dbReference type="SUPFAM" id="SSF52266">
    <property type="entry name" value="SGNH hydrolase"/>
    <property type="match status" value="1"/>
</dbReference>
<dbReference type="EMBL" id="JJMT01000007">
    <property type="protein sequence ID" value="KEO46003.1"/>
    <property type="molecule type" value="Genomic_DNA"/>
</dbReference>
<dbReference type="InterPro" id="IPR050879">
    <property type="entry name" value="Acyltransferase_3"/>
</dbReference>
<evidence type="ECO:0000313" key="13">
    <source>
        <dbReference type="Proteomes" id="UP000027855"/>
    </source>
</evidence>
<dbReference type="EMBL" id="JAQMJT010000003">
    <property type="protein sequence ID" value="MDB8613600.1"/>
    <property type="molecule type" value="Genomic_DNA"/>
</dbReference>
<keyword evidence="3 10" id="KW-0808">Transferase</keyword>
<organism evidence="10 13">
    <name type="scientific">Streptococcus salivarius</name>
    <dbReference type="NCBI Taxonomy" id="1304"/>
    <lineage>
        <taxon>Bacteria</taxon>
        <taxon>Bacillati</taxon>
        <taxon>Bacillota</taxon>
        <taxon>Bacilli</taxon>
        <taxon>Lactobacillales</taxon>
        <taxon>Streptococcaceae</taxon>
        <taxon>Streptococcus</taxon>
    </lineage>
</organism>
<dbReference type="AlphaFoldDB" id="A0A074IW50"/>
<comment type="caution">
    <text evidence="10">The sequence shown here is derived from an EMBL/GenBank/DDBJ whole genome shotgun (WGS) entry which is preliminary data.</text>
</comment>
<evidence type="ECO:0000313" key="10">
    <source>
        <dbReference type="EMBL" id="KEO46003.1"/>
    </source>
</evidence>
<evidence type="ECO:0000256" key="4">
    <source>
        <dbReference type="ARBA" id="ARBA00022692"/>
    </source>
</evidence>
<evidence type="ECO:0000256" key="8">
    <source>
        <dbReference type="SAM" id="Phobius"/>
    </source>
</evidence>
<feature type="transmembrane region" description="Helical" evidence="8">
    <location>
        <begin position="7"/>
        <end position="23"/>
    </location>
</feature>
<reference evidence="10 13" key="1">
    <citation type="submission" date="2014-04" db="EMBL/GenBank/DDBJ databases">
        <title>Variable characteristics of bacteriocin-producing Streptococcus salivarius strains isolated from Malaysian subjects.</title>
        <authorList>
            <person name="Philip K."/>
            <person name="Barbour A."/>
        </authorList>
    </citation>
    <scope>NUCLEOTIDE SEQUENCE [LARGE SCALE GENOMIC DNA]</scope>
    <source>
        <strain evidence="10 13">NU10</strain>
    </source>
</reference>
<keyword evidence="5 8" id="KW-1133">Transmembrane helix</keyword>
<dbReference type="Proteomes" id="UP000027855">
    <property type="component" value="Unassembled WGS sequence"/>
</dbReference>
<comment type="subcellular location">
    <subcellularLocation>
        <location evidence="1">Cell membrane</location>
        <topology evidence="1">Multi-pass membrane protein</topology>
    </subcellularLocation>
</comment>
<dbReference type="PANTHER" id="PTHR23028:SF53">
    <property type="entry name" value="ACYL_TRANSF_3 DOMAIN-CONTAINING PROTEIN"/>
    <property type="match status" value="1"/>
</dbReference>
<dbReference type="CDD" id="cd01840">
    <property type="entry name" value="SGNH_hydrolase_yrhL_like"/>
    <property type="match status" value="1"/>
</dbReference>
<feature type="transmembrane region" description="Helical" evidence="8">
    <location>
        <begin position="195"/>
        <end position="218"/>
    </location>
</feature>
<dbReference type="GO" id="GO:0005886">
    <property type="term" value="C:plasma membrane"/>
    <property type="evidence" value="ECO:0007669"/>
    <property type="project" value="UniProtKB-SubCell"/>
</dbReference>
<feature type="transmembrane region" description="Helical" evidence="8">
    <location>
        <begin position="296"/>
        <end position="318"/>
    </location>
</feature>
<proteinExistence type="predicted"/>
<accession>A0A074IW50</accession>
<dbReference type="Proteomes" id="UP001210204">
    <property type="component" value="Unassembled WGS sequence"/>
</dbReference>
<feature type="transmembrane region" description="Helical" evidence="8">
    <location>
        <begin position="367"/>
        <end position="389"/>
    </location>
</feature>
<keyword evidence="4 8" id="KW-0812">Transmembrane</keyword>
<evidence type="ECO:0000313" key="14">
    <source>
        <dbReference type="Proteomes" id="UP000439678"/>
    </source>
</evidence>
<sequence length="607" mass="68520">MRINWFSYIRVTGLLLVLIYHFFPSILPGGFIGVDVFFTFSGYLITALLIDEVSRTHRIDYLGFMRRRFYRIVPPLVLMVLICTPLALLVRNDFIAGIGRQITSVIGFVTNYYEILTGGNYENQFNQHIYLHTWSLAIEVHYYILWGALLWFLAKRVKHQNQFRSLVFMVSLACFMVSFLSMFISAFFVDSFSRLYFSSITHAYPFFLGSLFATLSGVYETTARFKKNIRLWTLKKTVLYMVGSFALLVLLGLVLHFEERITYLFGFVLASLFTAVMIYSARVLHEKLPGKSEPALISYLAEISYSVYLFHWPLYIIFSQLTNNIIAVILTTILSIVFATLSYYIIEPFIAGRKASLFGIDLDLTPYRHIVLYVFSGLTLITVLISLFAPAVGNFEKDLEANGLSQAQTKMKLTRTNAENSQATSFGVNKGVTVLGDSVALRSKDQLESSIDNVAIDAVVSRNLSTINDLLKDYADSNALAKDVVIAGGVNEIDDYKGVINKIIKNLPKGHHIIFVTPYNGSKSGNEAQSLIQLRKYELEMAKKYDFVTVADWYQVAKENISIWNGTDGVHFGSDSDSINRGAKLYTKTIKEAIEKADKAPVKGGKK</sequence>
<dbReference type="GO" id="GO:0016747">
    <property type="term" value="F:acyltransferase activity, transferring groups other than amino-acyl groups"/>
    <property type="evidence" value="ECO:0007669"/>
    <property type="project" value="InterPro"/>
</dbReference>
<keyword evidence="7 10" id="KW-0012">Acyltransferase</keyword>
<feature type="transmembrane region" description="Helical" evidence="8">
    <location>
        <begin position="29"/>
        <end position="49"/>
    </location>
</feature>
<dbReference type="RefSeq" id="WP_014635144.1">
    <property type="nucleotide sequence ID" value="NZ_CACRUJ010000002.1"/>
</dbReference>
<dbReference type="PANTHER" id="PTHR23028">
    <property type="entry name" value="ACETYLTRANSFERASE"/>
    <property type="match status" value="1"/>
</dbReference>
<keyword evidence="6 8" id="KW-0472">Membrane</keyword>
<dbReference type="EMBL" id="WMYO01000005">
    <property type="protein sequence ID" value="MTR27849.1"/>
    <property type="molecule type" value="Genomic_DNA"/>
</dbReference>
<protein>
    <submittedName>
        <fullName evidence="10 11">Acyltransferase</fullName>
    </submittedName>
</protein>
<evidence type="ECO:0000256" key="5">
    <source>
        <dbReference type="ARBA" id="ARBA00022989"/>
    </source>
</evidence>
<evidence type="ECO:0000256" key="7">
    <source>
        <dbReference type="ARBA" id="ARBA00023315"/>
    </source>
</evidence>
<dbReference type="Gene3D" id="3.40.50.1110">
    <property type="entry name" value="SGNH hydrolase"/>
    <property type="match status" value="1"/>
</dbReference>
<dbReference type="InterPro" id="IPR002656">
    <property type="entry name" value="Acyl_transf_3_dom"/>
</dbReference>
<dbReference type="KEGG" id="ssah:HSISS4_01826"/>
<evidence type="ECO:0000313" key="11">
    <source>
        <dbReference type="EMBL" id="MDB8613600.1"/>
    </source>
</evidence>
<feature type="transmembrane region" description="Helical" evidence="8">
    <location>
        <begin position="69"/>
        <end position="90"/>
    </location>
</feature>
<keyword evidence="2" id="KW-1003">Cell membrane</keyword>
<evidence type="ECO:0000256" key="2">
    <source>
        <dbReference type="ARBA" id="ARBA00022475"/>
    </source>
</evidence>
<name>A0A074IW50_STRSL</name>
<dbReference type="Pfam" id="PF01757">
    <property type="entry name" value="Acyl_transf_3"/>
    <property type="match status" value="1"/>
</dbReference>
<feature type="transmembrane region" description="Helical" evidence="8">
    <location>
        <begin position="166"/>
        <end position="189"/>
    </location>
</feature>
<evidence type="ECO:0000256" key="3">
    <source>
        <dbReference type="ARBA" id="ARBA00022679"/>
    </source>
</evidence>
<evidence type="ECO:0000256" key="1">
    <source>
        <dbReference type="ARBA" id="ARBA00004651"/>
    </source>
</evidence>
<reference evidence="12 14" key="2">
    <citation type="journal article" date="2019" name="Nat. Med.">
        <title>A library of human gut bacterial isolates paired with longitudinal multiomics data enables mechanistic microbiome research.</title>
        <authorList>
            <person name="Poyet M."/>
            <person name="Groussin M."/>
            <person name="Gibbons S.M."/>
            <person name="Avila-Pacheco J."/>
            <person name="Jiang X."/>
            <person name="Kearney S.M."/>
            <person name="Perrotta A.R."/>
            <person name="Berdy B."/>
            <person name="Zhao S."/>
            <person name="Lieberman T.D."/>
            <person name="Swanson P.K."/>
            <person name="Smith M."/>
            <person name="Roesemann S."/>
            <person name="Alexander J.E."/>
            <person name="Rich S.A."/>
            <person name="Livny J."/>
            <person name="Vlamakis H."/>
            <person name="Clish C."/>
            <person name="Bullock K."/>
            <person name="Deik A."/>
            <person name="Scott J."/>
            <person name="Pierce K.A."/>
            <person name="Xavier R.J."/>
            <person name="Alm E.J."/>
        </authorList>
    </citation>
    <scope>NUCLEOTIDE SEQUENCE [LARGE SCALE GENOMIC DNA]</scope>
    <source>
        <strain evidence="12 14">BIOML-A4</strain>
    </source>
</reference>
<dbReference type="GO" id="GO:0009103">
    <property type="term" value="P:lipopolysaccharide biosynthetic process"/>
    <property type="evidence" value="ECO:0007669"/>
    <property type="project" value="TreeGrafter"/>
</dbReference>